<keyword evidence="2" id="KW-1185">Reference proteome</keyword>
<name>A0A2C5YCY6_9HYPO</name>
<dbReference type="EMBL" id="NJET01000026">
    <property type="protein sequence ID" value="PHH64731.1"/>
    <property type="molecule type" value="Genomic_DNA"/>
</dbReference>
<reference evidence="1 2" key="1">
    <citation type="submission" date="2017-06" db="EMBL/GenBank/DDBJ databases">
        <title>Ant-infecting Ophiocordyceps genomes reveal a high diversity of potential behavioral manipulation genes and a possible major role for enterotoxins.</title>
        <authorList>
            <person name="De Bekker C."/>
            <person name="Evans H.C."/>
            <person name="Brachmann A."/>
            <person name="Hughes D.P."/>
        </authorList>
    </citation>
    <scope>NUCLEOTIDE SEQUENCE [LARGE SCALE GENOMIC DNA]</scope>
    <source>
        <strain evidence="1 2">Map64</strain>
    </source>
</reference>
<evidence type="ECO:0000313" key="1">
    <source>
        <dbReference type="EMBL" id="PHH64731.1"/>
    </source>
</evidence>
<sequence length="180" mass="19176">MVGSGRDNPCGDGQVRREVVLGPWLSVDLVLAQVDPVVLALVLVGAKVGQDVAPRAGGAGPHFADEGLDLKEADEANPAGNVLGLEKNAHDGILMQASVSIRTSELEEWARPKVRAFAASIDVGVLPWIYLNYAHASQMVLQSYGPDNVRRMREAAAKYDADGVFQRLCPGGFKISAVKD</sequence>
<organism evidence="1 2">
    <name type="scientific">Ophiocordyceps australis</name>
    <dbReference type="NCBI Taxonomy" id="1399860"/>
    <lineage>
        <taxon>Eukaryota</taxon>
        <taxon>Fungi</taxon>
        <taxon>Dikarya</taxon>
        <taxon>Ascomycota</taxon>
        <taxon>Pezizomycotina</taxon>
        <taxon>Sordariomycetes</taxon>
        <taxon>Hypocreomycetidae</taxon>
        <taxon>Hypocreales</taxon>
        <taxon>Ophiocordycipitaceae</taxon>
        <taxon>Ophiocordyceps</taxon>
    </lineage>
</organism>
<evidence type="ECO:0008006" key="3">
    <source>
        <dbReference type="Google" id="ProtNLM"/>
    </source>
</evidence>
<dbReference type="OrthoDB" id="2151789at2759"/>
<accession>A0A2C5YCY6</accession>
<proteinExistence type="predicted"/>
<dbReference type="AlphaFoldDB" id="A0A2C5YCY6"/>
<dbReference type="Proteomes" id="UP000226192">
    <property type="component" value="Unassembled WGS sequence"/>
</dbReference>
<gene>
    <name evidence="1" type="ORF">CDD81_3993</name>
</gene>
<evidence type="ECO:0000313" key="2">
    <source>
        <dbReference type="Proteomes" id="UP000226192"/>
    </source>
</evidence>
<protein>
    <recommendedName>
        <fullName evidence="3">Berberine/berberine-like domain-containing protein</fullName>
    </recommendedName>
</protein>
<comment type="caution">
    <text evidence="1">The sequence shown here is derived from an EMBL/GenBank/DDBJ whole genome shotgun (WGS) entry which is preliminary data.</text>
</comment>
<dbReference type="STRING" id="1399860.A0A2C5YCY6"/>